<dbReference type="EMBL" id="SGWQ01000003">
    <property type="protein sequence ID" value="RZS41188.1"/>
    <property type="molecule type" value="Genomic_DNA"/>
</dbReference>
<protein>
    <submittedName>
        <fullName evidence="2">Uncharacterized protein</fullName>
    </submittedName>
</protein>
<accession>A0A4Q7KVV5</accession>
<keyword evidence="3" id="KW-1185">Reference proteome</keyword>
<dbReference type="AlphaFoldDB" id="A0A4Q7KVV5"/>
<evidence type="ECO:0000256" key="1">
    <source>
        <dbReference type="SAM" id="MobiDB-lite"/>
    </source>
</evidence>
<proteinExistence type="predicted"/>
<feature type="region of interest" description="Disordered" evidence="1">
    <location>
        <begin position="91"/>
        <end position="110"/>
    </location>
</feature>
<organism evidence="2 3">
    <name type="scientific">Herbihabitans rhizosphaerae</name>
    <dbReference type="NCBI Taxonomy" id="1872711"/>
    <lineage>
        <taxon>Bacteria</taxon>
        <taxon>Bacillati</taxon>
        <taxon>Actinomycetota</taxon>
        <taxon>Actinomycetes</taxon>
        <taxon>Pseudonocardiales</taxon>
        <taxon>Pseudonocardiaceae</taxon>
        <taxon>Herbihabitans</taxon>
    </lineage>
</organism>
<dbReference type="Proteomes" id="UP000294257">
    <property type="component" value="Unassembled WGS sequence"/>
</dbReference>
<sequence>MADTNTTGISDPDRPGQWLVPPWPENATFCEIAGYFSERTPLGGESRASHYAFYHGFQKALESARPDQSDDHWRADLLRCITQCADNYRRSQPLGQLRGQVPHTESGATR</sequence>
<evidence type="ECO:0000313" key="3">
    <source>
        <dbReference type="Proteomes" id="UP000294257"/>
    </source>
</evidence>
<gene>
    <name evidence="2" type="ORF">EV193_103508</name>
</gene>
<reference evidence="2 3" key="1">
    <citation type="submission" date="2019-02" db="EMBL/GenBank/DDBJ databases">
        <title>Genomic Encyclopedia of Type Strains, Phase IV (KMG-IV): sequencing the most valuable type-strain genomes for metagenomic binning, comparative biology and taxonomic classification.</title>
        <authorList>
            <person name="Goeker M."/>
        </authorList>
    </citation>
    <scope>NUCLEOTIDE SEQUENCE [LARGE SCALE GENOMIC DNA]</scope>
    <source>
        <strain evidence="2 3">DSM 101727</strain>
    </source>
</reference>
<name>A0A4Q7KVV5_9PSEU</name>
<evidence type="ECO:0000313" key="2">
    <source>
        <dbReference type="EMBL" id="RZS41188.1"/>
    </source>
</evidence>
<comment type="caution">
    <text evidence="2">The sequence shown here is derived from an EMBL/GenBank/DDBJ whole genome shotgun (WGS) entry which is preliminary data.</text>
</comment>